<reference evidence="1" key="1">
    <citation type="journal article" date="2020" name="Nature">
        <title>Giant virus diversity and host interactions through global metagenomics.</title>
        <authorList>
            <person name="Schulz F."/>
            <person name="Roux S."/>
            <person name="Paez-Espino D."/>
            <person name="Jungbluth S."/>
            <person name="Walsh D.A."/>
            <person name="Denef V.J."/>
            <person name="McMahon K.D."/>
            <person name="Konstantinidis K.T."/>
            <person name="Eloe-Fadrosh E.A."/>
            <person name="Kyrpides N.C."/>
            <person name="Woyke T."/>
        </authorList>
    </citation>
    <scope>NUCLEOTIDE SEQUENCE</scope>
    <source>
        <strain evidence="1">GVMAG-M-3300023184-121</strain>
    </source>
</reference>
<proteinExistence type="predicted"/>
<dbReference type="EMBL" id="MN739975">
    <property type="protein sequence ID" value="QHT80881.1"/>
    <property type="molecule type" value="Genomic_DNA"/>
</dbReference>
<name>A0A6C0HJN9_9ZZZZ</name>
<dbReference type="AlphaFoldDB" id="A0A6C0HJN9"/>
<protein>
    <recommendedName>
        <fullName evidence="2">Glycosyltransferase</fullName>
    </recommendedName>
</protein>
<evidence type="ECO:0008006" key="2">
    <source>
        <dbReference type="Google" id="ProtNLM"/>
    </source>
</evidence>
<accession>A0A6C0HJN9</accession>
<organism evidence="1">
    <name type="scientific">viral metagenome</name>
    <dbReference type="NCBI Taxonomy" id="1070528"/>
    <lineage>
        <taxon>unclassified sequences</taxon>
        <taxon>metagenomes</taxon>
        <taxon>organismal metagenomes</taxon>
    </lineage>
</organism>
<sequence>MPTVLFVAEGHIADNLFQYFAAEIVKKIYGYDEVKLTIQVDLEANMFVDNEKFKMMVARYMQGDTIPIDATRNILLMGSFQRSEIFEYERDHLLSLFHKDNESYVNRTVRVKNIVNYQSKLSVQPQETDLTLHIRLGDSPLYDPTYLAALIKNIPHQRLFIVEQGTLDTEYKQQFDELNLTWIHGTIGDDFDFLMRSQQCITTSSFSWMAAFLGQGKEIHIPYNDFYGGKEGNHQNLDEFNMNCKVYYDAVYWTPTSKETPVNPESSSKDGTESA</sequence>
<evidence type="ECO:0000313" key="1">
    <source>
        <dbReference type="EMBL" id="QHT80881.1"/>
    </source>
</evidence>